<dbReference type="InterPro" id="IPR020849">
    <property type="entry name" value="Small_GTPase_Ras-type"/>
</dbReference>
<dbReference type="PROSITE" id="PS51419">
    <property type="entry name" value="RAB"/>
    <property type="match status" value="1"/>
</dbReference>
<dbReference type="SUPFAM" id="SSF52540">
    <property type="entry name" value="P-loop containing nucleoside triphosphate hydrolases"/>
    <property type="match status" value="1"/>
</dbReference>
<dbReference type="InterPro" id="IPR027417">
    <property type="entry name" value="P-loop_NTPase"/>
</dbReference>
<dbReference type="SMART" id="SM00175">
    <property type="entry name" value="RAB"/>
    <property type="match status" value="1"/>
</dbReference>
<reference evidence="4" key="1">
    <citation type="submission" date="2020-05" db="EMBL/GenBank/DDBJ databases">
        <title>Mycena genomes resolve the evolution of fungal bioluminescence.</title>
        <authorList>
            <person name="Tsai I.J."/>
        </authorList>
    </citation>
    <scope>NUCLEOTIDE SEQUENCE</scope>
    <source>
        <strain evidence="4">CCC161011</strain>
    </source>
</reference>
<gene>
    <name evidence="4" type="ORF">MVEN_00163100</name>
</gene>
<comment type="subcellular location">
    <subcellularLocation>
        <location evidence="1">Cell membrane</location>
        <topology evidence="1">Lipid-anchor</topology>
        <orientation evidence="1">Cytoplasmic side</orientation>
    </subcellularLocation>
</comment>
<dbReference type="InterPro" id="IPR001806">
    <property type="entry name" value="Small_GTPase"/>
</dbReference>
<evidence type="ECO:0000256" key="2">
    <source>
        <dbReference type="ARBA" id="ARBA00022741"/>
    </source>
</evidence>
<sequence length="186" mass="20953">MDRRFIAVLGAPRVGKASFATQFCLNCWFDGDRSEYEYAYRKQMIVDNRMCFVEVFVAGPQEDALSGAWMQQAQGFLLMYAISSRKSFERLDELRRIVVHAKGAVPPMIVVANKIDKDKYVEEREVTKAEGVALAARFGCPVMETSAKTGQNVERVFANLVRALRNTDSGRGAVQRENRTTKCVVL</sequence>
<organism evidence="4 5">
    <name type="scientific">Mycena venus</name>
    <dbReference type="NCBI Taxonomy" id="2733690"/>
    <lineage>
        <taxon>Eukaryota</taxon>
        <taxon>Fungi</taxon>
        <taxon>Dikarya</taxon>
        <taxon>Basidiomycota</taxon>
        <taxon>Agaricomycotina</taxon>
        <taxon>Agaricomycetes</taxon>
        <taxon>Agaricomycetidae</taxon>
        <taxon>Agaricales</taxon>
        <taxon>Marasmiineae</taxon>
        <taxon>Mycenaceae</taxon>
        <taxon>Mycena</taxon>
    </lineage>
</organism>
<dbReference type="AlphaFoldDB" id="A0A8H6Z0J3"/>
<dbReference type="NCBIfam" id="TIGR00231">
    <property type="entry name" value="small_GTP"/>
    <property type="match status" value="1"/>
</dbReference>
<evidence type="ECO:0000256" key="1">
    <source>
        <dbReference type="ARBA" id="ARBA00004342"/>
    </source>
</evidence>
<proteinExistence type="predicted"/>
<keyword evidence="3" id="KW-0342">GTP-binding</keyword>
<evidence type="ECO:0000256" key="3">
    <source>
        <dbReference type="ARBA" id="ARBA00023134"/>
    </source>
</evidence>
<dbReference type="Proteomes" id="UP000620124">
    <property type="component" value="Unassembled WGS sequence"/>
</dbReference>
<keyword evidence="5" id="KW-1185">Reference proteome</keyword>
<dbReference type="PANTHER" id="PTHR24070">
    <property type="entry name" value="RAS, DI-RAS, AND RHEB FAMILY MEMBERS OF SMALL GTPASE SUPERFAMILY"/>
    <property type="match status" value="1"/>
</dbReference>
<dbReference type="OrthoDB" id="5976022at2759"/>
<dbReference type="Pfam" id="PF00071">
    <property type="entry name" value="Ras"/>
    <property type="match status" value="1"/>
</dbReference>
<dbReference type="SMART" id="SM00174">
    <property type="entry name" value="RHO"/>
    <property type="match status" value="1"/>
</dbReference>
<dbReference type="SMART" id="SM00173">
    <property type="entry name" value="RAS"/>
    <property type="match status" value="1"/>
</dbReference>
<evidence type="ECO:0000313" key="4">
    <source>
        <dbReference type="EMBL" id="KAF7368407.1"/>
    </source>
</evidence>
<dbReference type="GO" id="GO:0003924">
    <property type="term" value="F:GTPase activity"/>
    <property type="evidence" value="ECO:0007669"/>
    <property type="project" value="InterPro"/>
</dbReference>
<dbReference type="EMBL" id="JACAZI010000002">
    <property type="protein sequence ID" value="KAF7368407.1"/>
    <property type="molecule type" value="Genomic_DNA"/>
</dbReference>
<accession>A0A8H6Z0J3</accession>
<dbReference type="InterPro" id="IPR005225">
    <property type="entry name" value="Small_GTP-bd"/>
</dbReference>
<dbReference type="GO" id="GO:0005525">
    <property type="term" value="F:GTP binding"/>
    <property type="evidence" value="ECO:0007669"/>
    <property type="project" value="UniProtKB-KW"/>
</dbReference>
<keyword evidence="2" id="KW-0547">Nucleotide-binding</keyword>
<dbReference type="PRINTS" id="PR00449">
    <property type="entry name" value="RASTRNSFRMNG"/>
</dbReference>
<dbReference type="GO" id="GO:0005886">
    <property type="term" value="C:plasma membrane"/>
    <property type="evidence" value="ECO:0007669"/>
    <property type="project" value="UniProtKB-SubCell"/>
</dbReference>
<dbReference type="PROSITE" id="PS51421">
    <property type="entry name" value="RAS"/>
    <property type="match status" value="1"/>
</dbReference>
<dbReference type="Gene3D" id="3.40.50.300">
    <property type="entry name" value="P-loop containing nucleotide triphosphate hydrolases"/>
    <property type="match status" value="1"/>
</dbReference>
<dbReference type="GO" id="GO:0007165">
    <property type="term" value="P:signal transduction"/>
    <property type="evidence" value="ECO:0007669"/>
    <property type="project" value="InterPro"/>
</dbReference>
<name>A0A8H6Z0J3_9AGAR</name>
<evidence type="ECO:0000313" key="5">
    <source>
        <dbReference type="Proteomes" id="UP000620124"/>
    </source>
</evidence>
<protein>
    <submittedName>
        <fullName evidence="4">Ras protein</fullName>
    </submittedName>
</protein>
<comment type="caution">
    <text evidence="4">The sequence shown here is derived from an EMBL/GenBank/DDBJ whole genome shotgun (WGS) entry which is preliminary data.</text>
</comment>